<dbReference type="STRING" id="930.GCA_002079865_01467"/>
<comment type="caution">
    <text evidence="1">The sequence shown here is derived from an EMBL/GenBank/DDBJ whole genome shotgun (WGS) entry which is preliminary data.</text>
</comment>
<dbReference type="EMBL" id="LWSA01000142">
    <property type="protein sequence ID" value="OCX72463.1"/>
    <property type="molecule type" value="Genomic_DNA"/>
</dbReference>
<dbReference type="AlphaFoldDB" id="A0A1C2I904"/>
<keyword evidence="4" id="KW-1185">Reference proteome</keyword>
<sequence>MSMATDITVWAESALQTDKKHQRELTRILQQIHAFPDPSGLPVGTTQRLLAEKRIQRLAAQAECLGFETTGKAIRKELGKELALHSLGL</sequence>
<accession>A0A1C2I904</accession>
<dbReference type="RefSeq" id="WP_024893817.1">
    <property type="nucleotide sequence ID" value="NZ_LGYM01000022.1"/>
</dbReference>
<dbReference type="Proteomes" id="UP000095008">
    <property type="component" value="Unassembled WGS sequence"/>
</dbReference>
<proteinExistence type="predicted"/>
<gene>
    <name evidence="2" type="ORF">A6M23_05180</name>
    <name evidence="1" type="ORF">A6P07_09690</name>
</gene>
<dbReference type="Proteomes" id="UP000094893">
    <property type="component" value="Unassembled WGS sequence"/>
</dbReference>
<name>A0A1C2I904_ACITH</name>
<evidence type="ECO:0000313" key="3">
    <source>
        <dbReference type="Proteomes" id="UP000094893"/>
    </source>
</evidence>
<reference evidence="1 3" key="1">
    <citation type="journal article" date="2016" name="Int. J. Mol. Sci.">
        <title>Comparative genomics of the extreme acidophile Acidithiobacillus thiooxidans reveals intraspecific divergence and niche adaptation.</title>
        <authorList>
            <person name="Zhang X."/>
            <person name="Feng X."/>
            <person name="Tao J."/>
            <person name="Ma L."/>
            <person name="Xiao Y."/>
            <person name="Liang Y."/>
            <person name="Liu X."/>
            <person name="Yin H."/>
        </authorList>
    </citation>
    <scope>NUCLEOTIDE SEQUENCE [LARGE SCALE GENOMIC DNA]</scope>
    <source>
        <strain evidence="1 3">A02</strain>
        <strain evidence="2">DXS-W</strain>
    </source>
</reference>
<protein>
    <submittedName>
        <fullName evidence="1">Uncharacterized protein</fullName>
    </submittedName>
</protein>
<dbReference type="EMBL" id="LWRY01000032">
    <property type="protein sequence ID" value="OCX74761.1"/>
    <property type="molecule type" value="Genomic_DNA"/>
</dbReference>
<evidence type="ECO:0000313" key="1">
    <source>
        <dbReference type="EMBL" id="OCX72463.1"/>
    </source>
</evidence>
<organism evidence="1 3">
    <name type="scientific">Acidithiobacillus thiooxidans</name>
    <name type="common">Thiobacillus thiooxidans</name>
    <dbReference type="NCBI Taxonomy" id="930"/>
    <lineage>
        <taxon>Bacteria</taxon>
        <taxon>Pseudomonadati</taxon>
        <taxon>Pseudomonadota</taxon>
        <taxon>Acidithiobacillia</taxon>
        <taxon>Acidithiobacillales</taxon>
        <taxon>Acidithiobacillaceae</taxon>
        <taxon>Acidithiobacillus</taxon>
    </lineage>
</organism>
<evidence type="ECO:0000313" key="4">
    <source>
        <dbReference type="Proteomes" id="UP000095008"/>
    </source>
</evidence>
<evidence type="ECO:0000313" key="2">
    <source>
        <dbReference type="EMBL" id="OCX74761.1"/>
    </source>
</evidence>